<dbReference type="EMBL" id="KB097495">
    <property type="protein sequence ID" value="ESN96157.1"/>
    <property type="molecule type" value="Genomic_DNA"/>
</dbReference>
<dbReference type="CTD" id="20199974"/>
<organism evidence="3 4">
    <name type="scientific">Helobdella robusta</name>
    <name type="common">Californian leech</name>
    <dbReference type="NCBI Taxonomy" id="6412"/>
    <lineage>
        <taxon>Eukaryota</taxon>
        <taxon>Metazoa</taxon>
        <taxon>Spiralia</taxon>
        <taxon>Lophotrochozoa</taxon>
        <taxon>Annelida</taxon>
        <taxon>Clitellata</taxon>
        <taxon>Hirudinea</taxon>
        <taxon>Rhynchobdellida</taxon>
        <taxon>Glossiphoniidae</taxon>
        <taxon>Helobdella</taxon>
    </lineage>
</organism>
<feature type="compositionally biased region" description="Basic and acidic residues" evidence="1">
    <location>
        <begin position="308"/>
        <end position="317"/>
    </location>
</feature>
<evidence type="ECO:0000256" key="1">
    <source>
        <dbReference type="SAM" id="MobiDB-lite"/>
    </source>
</evidence>
<feature type="region of interest" description="Disordered" evidence="1">
    <location>
        <begin position="283"/>
        <end position="317"/>
    </location>
</feature>
<dbReference type="HOGENOM" id="CLU_804825_0_0_1"/>
<feature type="region of interest" description="Disordered" evidence="1">
    <location>
        <begin position="34"/>
        <end position="66"/>
    </location>
</feature>
<dbReference type="Proteomes" id="UP000015101">
    <property type="component" value="Unassembled WGS sequence"/>
</dbReference>
<dbReference type="KEGG" id="hro:HELRODRAFT_163189"/>
<reference evidence="4" key="1">
    <citation type="submission" date="2012-12" db="EMBL/GenBank/DDBJ databases">
        <authorList>
            <person name="Hellsten U."/>
            <person name="Grimwood J."/>
            <person name="Chapman J.A."/>
            <person name="Shapiro H."/>
            <person name="Aerts A."/>
            <person name="Otillar R.P."/>
            <person name="Terry A.Y."/>
            <person name="Boore J.L."/>
            <person name="Simakov O."/>
            <person name="Marletaz F."/>
            <person name="Cho S.-J."/>
            <person name="Edsinger-Gonzales E."/>
            <person name="Havlak P."/>
            <person name="Kuo D.-H."/>
            <person name="Larsson T."/>
            <person name="Lv J."/>
            <person name="Arendt D."/>
            <person name="Savage R."/>
            <person name="Osoegawa K."/>
            <person name="de Jong P."/>
            <person name="Lindberg D.R."/>
            <person name="Seaver E.C."/>
            <person name="Weisblat D.A."/>
            <person name="Putnam N.H."/>
            <person name="Grigoriev I.V."/>
            <person name="Rokhsar D.S."/>
        </authorList>
    </citation>
    <scope>NUCLEOTIDE SEQUENCE</scope>
</reference>
<keyword evidence="4" id="KW-1185">Reference proteome</keyword>
<dbReference type="InParanoid" id="T1ETS4"/>
<evidence type="ECO:0000313" key="2">
    <source>
        <dbReference type="EMBL" id="ESN96157.1"/>
    </source>
</evidence>
<evidence type="ECO:0000313" key="4">
    <source>
        <dbReference type="Proteomes" id="UP000015101"/>
    </source>
</evidence>
<accession>T1ETS4</accession>
<proteinExistence type="predicted"/>
<name>T1ETS4_HELRO</name>
<sequence length="345" mass="39672">MADRNEDVLEKFKNYVNVRNNLVNIDYDEDCREDDDENFFGISEDGGESSGEGSKSTPTTTTSSSENVKDDCKIITHAKIVSIPTEFKYFLEAFKKSFMFCKFVAKGMSDAIYFAAEKKKNDSNFLGRAQFWVGVYNLVKNKVAKGKKYLKMAERNLDPDCELLDFDNCWFLEITSHTDQDVVLKVFKDLPQQTKLKVKLDEKKMKVALEKCSSREQYMPLQLQQITNGAVAFETYEDYKQCNYCSEMYYFLKFAAFDCQNKKAEAEFMKLNNSSDNICDSIRNRDDDNGDSLDDNDDDDRVVSSNDSDERKGEVTWQSKIKENESSRPGTVTVVCDLDLPCRIK</sequence>
<dbReference type="AlphaFoldDB" id="T1ETS4"/>
<protein>
    <submittedName>
        <fullName evidence="2 3">Uncharacterized protein</fullName>
    </submittedName>
</protein>
<dbReference type="GeneID" id="20199974"/>
<dbReference type="EnsemblMetazoa" id="HelroT163189">
    <property type="protein sequence ID" value="HelroP163189"/>
    <property type="gene ID" value="HelroG163189"/>
</dbReference>
<reference evidence="3" key="3">
    <citation type="submission" date="2015-06" db="UniProtKB">
        <authorList>
            <consortium name="EnsemblMetazoa"/>
        </authorList>
    </citation>
    <scope>IDENTIFICATION</scope>
</reference>
<dbReference type="RefSeq" id="XP_009025386.1">
    <property type="nucleotide sequence ID" value="XM_009027138.1"/>
</dbReference>
<dbReference type="EMBL" id="AMQM01001336">
    <property type="status" value="NOT_ANNOTATED_CDS"/>
    <property type="molecule type" value="Genomic_DNA"/>
</dbReference>
<evidence type="ECO:0000313" key="3">
    <source>
        <dbReference type="EnsemblMetazoa" id="HelroP163189"/>
    </source>
</evidence>
<feature type="compositionally biased region" description="Acidic residues" evidence="1">
    <location>
        <begin position="288"/>
        <end position="300"/>
    </location>
</feature>
<feature type="compositionally biased region" description="Low complexity" evidence="1">
    <location>
        <begin position="51"/>
        <end position="66"/>
    </location>
</feature>
<reference evidence="2 4" key="2">
    <citation type="journal article" date="2013" name="Nature">
        <title>Insights into bilaterian evolution from three spiralian genomes.</title>
        <authorList>
            <person name="Simakov O."/>
            <person name="Marletaz F."/>
            <person name="Cho S.J."/>
            <person name="Edsinger-Gonzales E."/>
            <person name="Havlak P."/>
            <person name="Hellsten U."/>
            <person name="Kuo D.H."/>
            <person name="Larsson T."/>
            <person name="Lv J."/>
            <person name="Arendt D."/>
            <person name="Savage R."/>
            <person name="Osoegawa K."/>
            <person name="de Jong P."/>
            <person name="Grimwood J."/>
            <person name="Chapman J.A."/>
            <person name="Shapiro H."/>
            <person name="Aerts A."/>
            <person name="Otillar R.P."/>
            <person name="Terry A.Y."/>
            <person name="Boore J.L."/>
            <person name="Grigoriev I.V."/>
            <person name="Lindberg D.R."/>
            <person name="Seaver E.C."/>
            <person name="Weisblat D.A."/>
            <person name="Putnam N.H."/>
            <person name="Rokhsar D.S."/>
        </authorList>
    </citation>
    <scope>NUCLEOTIDE SEQUENCE</scope>
</reference>
<gene>
    <name evidence="3" type="primary">20199974</name>
    <name evidence="2" type="ORF">HELRODRAFT_163189</name>
</gene>